<accession>A0A4P2VN26</accession>
<dbReference type="EMBL" id="AP019368">
    <property type="protein sequence ID" value="BBH53484.1"/>
    <property type="molecule type" value="Genomic_DNA"/>
</dbReference>
<name>A0A4P2VN26_FLUSA</name>
<keyword evidence="1" id="KW-1133">Transmembrane helix</keyword>
<evidence type="ECO:0000313" key="2">
    <source>
        <dbReference type="EMBL" id="BBH53484.1"/>
    </source>
</evidence>
<reference evidence="2 3" key="1">
    <citation type="submission" date="2018-12" db="EMBL/GenBank/DDBJ databases">
        <title>Rubrispira sanarue gen. nov., sp., nov., a member of the order Silvanigrellales, isolated from a brackish lake in Hamamatsu Japan.</title>
        <authorList>
            <person name="Maejima Y."/>
            <person name="Iino T."/>
            <person name="Muraguchi Y."/>
            <person name="Fukuda K."/>
            <person name="Nojiri H."/>
            <person name="Ohkuma M."/>
            <person name="Moriuchi R."/>
            <person name="Dohra H."/>
            <person name="Kimbara K."/>
            <person name="Shintani M."/>
        </authorList>
    </citation>
    <scope>NUCLEOTIDE SEQUENCE [LARGE SCALE GENOMIC DNA]</scope>
    <source>
        <strain evidence="2 3">RF1110005</strain>
    </source>
</reference>
<dbReference type="KEGG" id="sbf:JCM31447_19280"/>
<evidence type="ECO:0000256" key="1">
    <source>
        <dbReference type="SAM" id="Phobius"/>
    </source>
</evidence>
<dbReference type="AlphaFoldDB" id="A0A4P2VN26"/>
<feature type="transmembrane region" description="Helical" evidence="1">
    <location>
        <begin position="12"/>
        <end position="34"/>
    </location>
</feature>
<evidence type="ECO:0000313" key="3">
    <source>
        <dbReference type="Proteomes" id="UP000291236"/>
    </source>
</evidence>
<gene>
    <name evidence="2" type="ORF">JCM31447_19280</name>
</gene>
<keyword evidence="1" id="KW-0812">Transmembrane</keyword>
<organism evidence="2 3">
    <name type="scientific">Fluviispira sanaruensis</name>
    <dbReference type="NCBI Taxonomy" id="2493639"/>
    <lineage>
        <taxon>Bacteria</taxon>
        <taxon>Pseudomonadati</taxon>
        <taxon>Bdellovibrionota</taxon>
        <taxon>Oligoflexia</taxon>
        <taxon>Silvanigrellales</taxon>
        <taxon>Silvanigrellaceae</taxon>
        <taxon>Fluviispira</taxon>
    </lineage>
</organism>
<protein>
    <submittedName>
        <fullName evidence="2">Uncharacterized protein</fullName>
    </submittedName>
</protein>
<keyword evidence="3" id="KW-1185">Reference proteome</keyword>
<dbReference type="RefSeq" id="WP_130609404.1">
    <property type="nucleotide sequence ID" value="NZ_AP019368.1"/>
</dbReference>
<keyword evidence="1" id="KW-0472">Membrane</keyword>
<sequence>MNNLKASCESGQALVSGLIFLILAMLCALFFLFISESFYRAFSNINKERENKLRDLSLISHKLNYISLNNQHIISALSLAQNAFAESAETGLYISFSQPYWQTYQSLQKISAHSNGDFKNSALTQKNKDYINNLYKSFRLKSGRGLFIAKSLVEKNKIIINSLPKNIKKYFVQSSNRDVFCLSLASQGKKYISPGFINLPLIENLYNFYLLREDCQLSHKNGAYAVVNKILPFLSGTESNLVLDYEKLAEHLNQSVSFGLSLVSFAQAQFFLHDLYLQDSQALEANTKFTKVTKYLAKIKFFKSLNLDSEDFFNSSPKNISVRITHPFFICSAKSHWQGDFLEEEDWQNRAACPLSEGNFYKSFFTPNWIALVTQEKGKNEYF</sequence>
<proteinExistence type="predicted"/>
<dbReference type="Proteomes" id="UP000291236">
    <property type="component" value="Chromosome"/>
</dbReference>
<dbReference type="OrthoDB" id="5293431at2"/>